<proteinExistence type="predicted"/>
<organism evidence="1 2">
    <name type="scientific">Trichonephila clavipes</name>
    <name type="common">Golden silk orbweaver</name>
    <name type="synonym">Nephila clavipes</name>
    <dbReference type="NCBI Taxonomy" id="2585209"/>
    <lineage>
        <taxon>Eukaryota</taxon>
        <taxon>Metazoa</taxon>
        <taxon>Ecdysozoa</taxon>
        <taxon>Arthropoda</taxon>
        <taxon>Chelicerata</taxon>
        <taxon>Arachnida</taxon>
        <taxon>Araneae</taxon>
        <taxon>Araneomorphae</taxon>
        <taxon>Entelegynae</taxon>
        <taxon>Araneoidea</taxon>
        <taxon>Nephilidae</taxon>
        <taxon>Trichonephila</taxon>
    </lineage>
</organism>
<reference evidence="1" key="1">
    <citation type="submission" date="2020-08" db="EMBL/GenBank/DDBJ databases">
        <title>Multicomponent nature underlies the extraordinary mechanical properties of spider dragline silk.</title>
        <authorList>
            <person name="Kono N."/>
            <person name="Nakamura H."/>
            <person name="Mori M."/>
            <person name="Yoshida Y."/>
            <person name="Ohtoshi R."/>
            <person name="Malay A.D."/>
            <person name="Moran D.A.P."/>
            <person name="Tomita M."/>
            <person name="Numata K."/>
            <person name="Arakawa K."/>
        </authorList>
    </citation>
    <scope>NUCLEOTIDE SEQUENCE</scope>
</reference>
<keyword evidence="2" id="KW-1185">Reference proteome</keyword>
<accession>A0A8X6V9K3</accession>
<evidence type="ECO:0000313" key="2">
    <source>
        <dbReference type="Proteomes" id="UP000887159"/>
    </source>
</evidence>
<dbReference type="AlphaFoldDB" id="A0A8X6V9K3"/>
<gene>
    <name evidence="1" type="primary">NCL1_50801</name>
    <name evidence="1" type="ORF">TNCV_4415171</name>
</gene>
<comment type="caution">
    <text evidence="1">The sequence shown here is derived from an EMBL/GenBank/DDBJ whole genome shotgun (WGS) entry which is preliminary data.</text>
</comment>
<dbReference type="EMBL" id="BMAU01021244">
    <property type="protein sequence ID" value="GFY04429.1"/>
    <property type="molecule type" value="Genomic_DNA"/>
</dbReference>
<protein>
    <submittedName>
        <fullName evidence="1">Uncharacterized protein</fullName>
    </submittedName>
</protein>
<name>A0A8X6V9K3_TRICX</name>
<dbReference type="Proteomes" id="UP000887159">
    <property type="component" value="Unassembled WGS sequence"/>
</dbReference>
<evidence type="ECO:0000313" key="1">
    <source>
        <dbReference type="EMBL" id="GFY04429.1"/>
    </source>
</evidence>
<sequence length="123" mass="14058">MGLVFPIRVSHGRKQRYGTPKFVSIFRLRVPYSYRGRGSLVVKVTDSWSTCHEFEPNTAEDPPCRGAMHVKSVESSNVLPFVWCGVVVRRGACQLRCRPRHLTMVQNYEVHPQKPSSSSTVRR</sequence>